<dbReference type="Gene3D" id="1.10.1760.20">
    <property type="match status" value="1"/>
</dbReference>
<proteinExistence type="inferred from homology"/>
<reference evidence="4 5" key="1">
    <citation type="submission" date="2020-08" db="EMBL/GenBank/DDBJ databases">
        <title>Genome public.</title>
        <authorList>
            <person name="Liu C."/>
            <person name="Sun Q."/>
        </authorList>
    </citation>
    <scope>NUCLEOTIDE SEQUENCE [LARGE SCALE GENOMIC DNA]</scope>
    <source>
        <strain evidence="4 5">NSJ-46</strain>
    </source>
</reference>
<organism evidence="4 5">
    <name type="scientific">Jingyaoa shaoxingensis</name>
    <dbReference type="NCBI Taxonomy" id="2763671"/>
    <lineage>
        <taxon>Bacteria</taxon>
        <taxon>Bacillati</taxon>
        <taxon>Bacillota</taxon>
        <taxon>Clostridia</taxon>
        <taxon>Lachnospirales</taxon>
        <taxon>Lachnospiraceae</taxon>
        <taxon>Jingyaoa</taxon>
    </lineage>
</organism>
<gene>
    <name evidence="4" type="ORF">H8716_02400</name>
</gene>
<keyword evidence="2" id="KW-1003">Cell membrane</keyword>
<name>A0ABR7N6A7_9FIRM</name>
<dbReference type="Pfam" id="PF02632">
    <property type="entry name" value="BioY"/>
    <property type="match status" value="1"/>
</dbReference>
<keyword evidence="3" id="KW-0812">Transmembrane</keyword>
<keyword evidence="2" id="KW-0813">Transport</keyword>
<keyword evidence="5" id="KW-1185">Reference proteome</keyword>
<feature type="transmembrane region" description="Helical" evidence="3">
    <location>
        <begin position="112"/>
        <end position="135"/>
    </location>
</feature>
<evidence type="ECO:0000313" key="5">
    <source>
        <dbReference type="Proteomes" id="UP000657421"/>
    </source>
</evidence>
<feature type="transmembrane region" description="Helical" evidence="3">
    <location>
        <begin position="61"/>
        <end position="83"/>
    </location>
</feature>
<dbReference type="Proteomes" id="UP000657421">
    <property type="component" value="Unassembled WGS sequence"/>
</dbReference>
<feature type="transmembrane region" description="Helical" evidence="3">
    <location>
        <begin position="36"/>
        <end position="54"/>
    </location>
</feature>
<evidence type="ECO:0000256" key="3">
    <source>
        <dbReference type="SAM" id="Phobius"/>
    </source>
</evidence>
<dbReference type="RefSeq" id="WP_249306935.1">
    <property type="nucleotide sequence ID" value="NZ_JACRSZ010000001.1"/>
</dbReference>
<protein>
    <recommendedName>
        <fullName evidence="2">Biotin transporter</fullName>
    </recommendedName>
</protein>
<feature type="transmembrane region" description="Helical" evidence="3">
    <location>
        <begin position="12"/>
        <end position="30"/>
    </location>
</feature>
<sequence>MKTQSSIQKVVMTGMLAAVMAVMSQIQFPLPSGVPVTMQTFAMALAGYILGWKYGLASTAVYILLGAVGVPVFAGFSGGLSFAVSPAGGYIWGFLPMVALCGLGYEKRTMPALIGLSVAGLACCHILGVIQLAIVTGLGPWAAFLAGSAPYLVKDLVSLAAAYAVAKAVRKALTSAGAQMA</sequence>
<dbReference type="InterPro" id="IPR003784">
    <property type="entry name" value="BioY"/>
</dbReference>
<dbReference type="PIRSF" id="PIRSF016661">
    <property type="entry name" value="BioY"/>
    <property type="match status" value="1"/>
</dbReference>
<comment type="similarity">
    <text evidence="1 2">Belongs to the BioY family.</text>
</comment>
<accession>A0ABR7N6A7</accession>
<dbReference type="PANTHER" id="PTHR34295">
    <property type="entry name" value="BIOTIN TRANSPORTER BIOY"/>
    <property type="match status" value="1"/>
</dbReference>
<dbReference type="EMBL" id="JACRSZ010000001">
    <property type="protein sequence ID" value="MBC8571943.1"/>
    <property type="molecule type" value="Genomic_DNA"/>
</dbReference>
<comment type="subcellular location">
    <subcellularLocation>
        <location evidence="2">Cell membrane</location>
        <topology evidence="2">Multi-pass membrane protein</topology>
    </subcellularLocation>
</comment>
<feature type="transmembrane region" description="Helical" evidence="3">
    <location>
        <begin position="141"/>
        <end position="166"/>
    </location>
</feature>
<keyword evidence="3" id="KW-1133">Transmembrane helix</keyword>
<evidence type="ECO:0000256" key="1">
    <source>
        <dbReference type="ARBA" id="ARBA00010692"/>
    </source>
</evidence>
<evidence type="ECO:0000256" key="2">
    <source>
        <dbReference type="PIRNR" id="PIRNR016661"/>
    </source>
</evidence>
<comment type="caution">
    <text evidence="4">The sequence shown here is derived from an EMBL/GenBank/DDBJ whole genome shotgun (WGS) entry which is preliminary data.</text>
</comment>
<dbReference type="PANTHER" id="PTHR34295:SF1">
    <property type="entry name" value="BIOTIN TRANSPORTER BIOY"/>
    <property type="match status" value="1"/>
</dbReference>
<feature type="transmembrane region" description="Helical" evidence="3">
    <location>
        <begin position="89"/>
        <end position="105"/>
    </location>
</feature>
<keyword evidence="2 3" id="KW-0472">Membrane</keyword>
<evidence type="ECO:0000313" key="4">
    <source>
        <dbReference type="EMBL" id="MBC8571943.1"/>
    </source>
</evidence>